<sequence>MKAIVVMFDSLNRRHLPAYGGQDVHAPNFARLARRTTVFDNCYAGSMPCMPARREMHTGRYNFLHRGWGPLEPFDDSAPQLLTDAGVHTHLATDHAHYWEDGGATYHNRFRTYEFFRGQEGDFWHGQVADPEPAPDLKRLRRPAYRQDRVNRQHLADEADHPQTRTFDAGLRFLDVNHAEDGWFLQIETFDPHEPFFSYPRYHDLYPEDYDGPELDWPDYAQVLETPEQVAHVRNRYAALLSMCDHSLGRVLDRMDEFDLWRDTLLMVVTDHGYLLGEHGWWGKNVPPWYDETIHTPLFVWDPRAGAAGERRSALVQTIDFGPTLLEWFGVPRPPDMQGRPLRDVVAADEPVREAALFGGFGGHVSVTDGRYVYMRAPATEANAPLAEYTLMPTHMMARFAPEELRDAELVPPFAFTKGVPVLRTRGQAMSNPYAFGTLLYDLHEDPGQERPLVDDELELRMIGLLTRLMRDTDAPPEQYARLGLPEHGDPGREHLQVRRHWAQVEAAREPIRREDYPRGPLSAHTPLRELLADPGARAVLQERVPGLLTGPLAAVAGGLSLVEIAAMAVGLLPRAKLQAISDALISDDQKLLGSTSS</sequence>
<feature type="domain" description="Sulfatase N-terminal" evidence="2">
    <location>
        <begin position="4"/>
        <end position="331"/>
    </location>
</feature>
<dbReference type="EMBL" id="BAABCM010000007">
    <property type="protein sequence ID" value="GAA3826880.1"/>
    <property type="molecule type" value="Genomic_DNA"/>
</dbReference>
<dbReference type="RefSeq" id="WP_237337017.1">
    <property type="nucleotide sequence ID" value="NZ_BAABCM010000007.1"/>
</dbReference>
<comment type="similarity">
    <text evidence="1">Belongs to the sulfatase family.</text>
</comment>
<name>A0ABP7IUW6_9PSEU</name>
<dbReference type="SUPFAM" id="SSF53649">
    <property type="entry name" value="Alkaline phosphatase-like"/>
    <property type="match status" value="1"/>
</dbReference>
<dbReference type="PANTHER" id="PTHR42693:SF33">
    <property type="entry name" value="ARYLSULFATASE"/>
    <property type="match status" value="1"/>
</dbReference>
<gene>
    <name evidence="3" type="ORF">GCM10022380_51910</name>
</gene>
<keyword evidence="4" id="KW-1185">Reference proteome</keyword>
<dbReference type="CDD" id="cd16148">
    <property type="entry name" value="sulfatase_like"/>
    <property type="match status" value="1"/>
</dbReference>
<dbReference type="Pfam" id="PF00884">
    <property type="entry name" value="Sulfatase"/>
    <property type="match status" value="1"/>
</dbReference>
<organism evidence="3 4">
    <name type="scientific">Amycolatopsis tucumanensis</name>
    <dbReference type="NCBI Taxonomy" id="401106"/>
    <lineage>
        <taxon>Bacteria</taxon>
        <taxon>Bacillati</taxon>
        <taxon>Actinomycetota</taxon>
        <taxon>Actinomycetes</taxon>
        <taxon>Pseudonocardiales</taxon>
        <taxon>Pseudonocardiaceae</taxon>
        <taxon>Amycolatopsis</taxon>
    </lineage>
</organism>
<evidence type="ECO:0000256" key="1">
    <source>
        <dbReference type="ARBA" id="ARBA00008779"/>
    </source>
</evidence>
<dbReference type="Proteomes" id="UP001501624">
    <property type="component" value="Unassembled WGS sequence"/>
</dbReference>
<dbReference type="InterPro" id="IPR017850">
    <property type="entry name" value="Alkaline_phosphatase_core_sf"/>
</dbReference>
<dbReference type="InterPro" id="IPR000917">
    <property type="entry name" value="Sulfatase_N"/>
</dbReference>
<dbReference type="Gene3D" id="3.40.720.10">
    <property type="entry name" value="Alkaline Phosphatase, subunit A"/>
    <property type="match status" value="1"/>
</dbReference>
<evidence type="ECO:0000259" key="2">
    <source>
        <dbReference type="Pfam" id="PF00884"/>
    </source>
</evidence>
<dbReference type="PANTHER" id="PTHR42693">
    <property type="entry name" value="ARYLSULFATASE FAMILY MEMBER"/>
    <property type="match status" value="1"/>
</dbReference>
<protein>
    <submittedName>
        <fullName evidence="3">Sulfatase</fullName>
    </submittedName>
</protein>
<proteinExistence type="inferred from homology"/>
<comment type="caution">
    <text evidence="3">The sequence shown here is derived from an EMBL/GenBank/DDBJ whole genome shotgun (WGS) entry which is preliminary data.</text>
</comment>
<accession>A0ABP7IUW6</accession>
<dbReference type="InterPro" id="IPR050738">
    <property type="entry name" value="Sulfatase"/>
</dbReference>
<evidence type="ECO:0000313" key="4">
    <source>
        <dbReference type="Proteomes" id="UP001501624"/>
    </source>
</evidence>
<evidence type="ECO:0000313" key="3">
    <source>
        <dbReference type="EMBL" id="GAA3826880.1"/>
    </source>
</evidence>
<reference evidence="4" key="1">
    <citation type="journal article" date="2019" name="Int. J. Syst. Evol. Microbiol.">
        <title>The Global Catalogue of Microorganisms (GCM) 10K type strain sequencing project: providing services to taxonomists for standard genome sequencing and annotation.</title>
        <authorList>
            <consortium name="The Broad Institute Genomics Platform"/>
            <consortium name="The Broad Institute Genome Sequencing Center for Infectious Disease"/>
            <person name="Wu L."/>
            <person name="Ma J."/>
        </authorList>
    </citation>
    <scope>NUCLEOTIDE SEQUENCE [LARGE SCALE GENOMIC DNA]</scope>
    <source>
        <strain evidence="4">JCM 17017</strain>
    </source>
</reference>